<dbReference type="AlphaFoldDB" id="A0AAQ4F1H2"/>
<proteinExistence type="predicted"/>
<sequence>MLVHKSTLRCGSSCESTFREQTAFPRHDAKISAAVRALPTKVTLTMLGTQACQGKKREGEPRQVETKLEFRLQSCRQGVHVT</sequence>
<gene>
    <name evidence="1" type="ORF">V5799_017680</name>
</gene>
<dbReference type="Proteomes" id="UP001321473">
    <property type="component" value="Unassembled WGS sequence"/>
</dbReference>
<evidence type="ECO:0000313" key="1">
    <source>
        <dbReference type="EMBL" id="KAK8780980.1"/>
    </source>
</evidence>
<protein>
    <submittedName>
        <fullName evidence="1">Uncharacterized protein</fullName>
    </submittedName>
</protein>
<keyword evidence="2" id="KW-1185">Reference proteome</keyword>
<organism evidence="1 2">
    <name type="scientific">Amblyomma americanum</name>
    <name type="common">Lone star tick</name>
    <dbReference type="NCBI Taxonomy" id="6943"/>
    <lineage>
        <taxon>Eukaryota</taxon>
        <taxon>Metazoa</taxon>
        <taxon>Ecdysozoa</taxon>
        <taxon>Arthropoda</taxon>
        <taxon>Chelicerata</taxon>
        <taxon>Arachnida</taxon>
        <taxon>Acari</taxon>
        <taxon>Parasitiformes</taxon>
        <taxon>Ixodida</taxon>
        <taxon>Ixodoidea</taxon>
        <taxon>Ixodidae</taxon>
        <taxon>Amblyomminae</taxon>
        <taxon>Amblyomma</taxon>
    </lineage>
</organism>
<dbReference type="EMBL" id="JARKHS020008202">
    <property type="protein sequence ID" value="KAK8780980.1"/>
    <property type="molecule type" value="Genomic_DNA"/>
</dbReference>
<comment type="caution">
    <text evidence="1">The sequence shown here is derived from an EMBL/GenBank/DDBJ whole genome shotgun (WGS) entry which is preliminary data.</text>
</comment>
<name>A0AAQ4F1H2_AMBAM</name>
<accession>A0AAQ4F1H2</accession>
<evidence type="ECO:0000313" key="2">
    <source>
        <dbReference type="Proteomes" id="UP001321473"/>
    </source>
</evidence>
<reference evidence="1 2" key="1">
    <citation type="journal article" date="2023" name="Arcadia Sci">
        <title>De novo assembly of a long-read Amblyomma americanum tick genome.</title>
        <authorList>
            <person name="Chou S."/>
            <person name="Poskanzer K.E."/>
            <person name="Rollins M."/>
            <person name="Thuy-Boun P.S."/>
        </authorList>
    </citation>
    <scope>NUCLEOTIDE SEQUENCE [LARGE SCALE GENOMIC DNA]</scope>
    <source>
        <strain evidence="1">F_SG_1</strain>
        <tissue evidence="1">Salivary glands</tissue>
    </source>
</reference>